<keyword evidence="6" id="KW-0735">Signal-anchor</keyword>
<dbReference type="InterPro" id="IPR038578">
    <property type="entry name" value="GT29-like_sf"/>
</dbReference>
<keyword evidence="7" id="KW-1133">Transmembrane helix</keyword>
<evidence type="ECO:0000256" key="6">
    <source>
        <dbReference type="ARBA" id="ARBA00022968"/>
    </source>
</evidence>
<proteinExistence type="inferred from homology"/>
<evidence type="ECO:0008006" key="14">
    <source>
        <dbReference type="Google" id="ProtNLM"/>
    </source>
</evidence>
<evidence type="ECO:0000256" key="2">
    <source>
        <dbReference type="ARBA" id="ARBA00006003"/>
    </source>
</evidence>
<dbReference type="Pfam" id="PF00777">
    <property type="entry name" value="Glyco_transf_29"/>
    <property type="match status" value="1"/>
</dbReference>
<evidence type="ECO:0000256" key="8">
    <source>
        <dbReference type="ARBA" id="ARBA00023034"/>
    </source>
</evidence>
<dbReference type="PANTHER" id="PTHR11987:SF36">
    <property type="entry name" value="SIA-ALPHA-2,3-GAL-BETA-1,4-GLCNAC-R:ALPHA 2,8-SIALYLTRANSFERASE"/>
    <property type="match status" value="1"/>
</dbReference>
<evidence type="ECO:0000256" key="5">
    <source>
        <dbReference type="ARBA" id="ARBA00022692"/>
    </source>
</evidence>
<evidence type="ECO:0000313" key="13">
    <source>
        <dbReference type="Proteomes" id="UP001515480"/>
    </source>
</evidence>
<evidence type="ECO:0000256" key="9">
    <source>
        <dbReference type="ARBA" id="ARBA00023136"/>
    </source>
</evidence>
<dbReference type="Gene3D" id="3.90.1480.20">
    <property type="entry name" value="Glycosyl transferase family 29"/>
    <property type="match status" value="1"/>
</dbReference>
<organism evidence="12 13">
    <name type="scientific">Prymnesium parvum</name>
    <name type="common">Toxic golden alga</name>
    <dbReference type="NCBI Taxonomy" id="97485"/>
    <lineage>
        <taxon>Eukaryota</taxon>
        <taxon>Haptista</taxon>
        <taxon>Haptophyta</taxon>
        <taxon>Prymnesiophyceae</taxon>
        <taxon>Prymnesiales</taxon>
        <taxon>Prymnesiaceae</taxon>
        <taxon>Prymnesium</taxon>
    </lineage>
</organism>
<keyword evidence="8" id="KW-0333">Golgi apparatus</keyword>
<reference evidence="12 13" key="1">
    <citation type="journal article" date="2024" name="Science">
        <title>Giant polyketide synthase enzymes in the biosynthesis of giant marine polyether toxins.</title>
        <authorList>
            <person name="Fallon T.R."/>
            <person name="Shende V.V."/>
            <person name="Wierzbicki I.H."/>
            <person name="Pendleton A.L."/>
            <person name="Watervoot N.F."/>
            <person name="Auber R.P."/>
            <person name="Gonzalez D.J."/>
            <person name="Wisecaver J.H."/>
            <person name="Moore B.S."/>
        </authorList>
    </citation>
    <scope>NUCLEOTIDE SEQUENCE [LARGE SCALE GENOMIC DNA]</scope>
    <source>
        <strain evidence="12 13">12B1</strain>
    </source>
</reference>
<dbReference type="GO" id="GO:0000139">
    <property type="term" value="C:Golgi membrane"/>
    <property type="evidence" value="ECO:0007669"/>
    <property type="project" value="UniProtKB-SubCell"/>
</dbReference>
<keyword evidence="4" id="KW-0808">Transferase</keyword>
<comment type="caution">
    <text evidence="12">The sequence shown here is derived from an EMBL/GenBank/DDBJ whole genome shotgun (WGS) entry which is preliminary data.</text>
</comment>
<evidence type="ECO:0000256" key="11">
    <source>
        <dbReference type="SAM" id="MobiDB-lite"/>
    </source>
</evidence>
<evidence type="ECO:0000256" key="4">
    <source>
        <dbReference type="ARBA" id="ARBA00022679"/>
    </source>
</evidence>
<dbReference type="AlphaFoldDB" id="A0AB34K6V5"/>
<protein>
    <recommendedName>
        <fullName evidence="14">Sialyltransferase</fullName>
    </recommendedName>
</protein>
<dbReference type="EMBL" id="JBGBPQ010000002">
    <property type="protein sequence ID" value="KAL1528998.1"/>
    <property type="molecule type" value="Genomic_DNA"/>
</dbReference>
<comment type="similarity">
    <text evidence="2">Belongs to the glycosyltransferase 29 family.</text>
</comment>
<dbReference type="GO" id="GO:0008373">
    <property type="term" value="F:sialyltransferase activity"/>
    <property type="evidence" value="ECO:0007669"/>
    <property type="project" value="InterPro"/>
</dbReference>
<feature type="region of interest" description="Disordered" evidence="11">
    <location>
        <begin position="338"/>
        <end position="362"/>
    </location>
</feature>
<dbReference type="InterPro" id="IPR050943">
    <property type="entry name" value="Glycosyltr_29_Sialyltrsf"/>
</dbReference>
<name>A0AB34K6V5_PRYPA</name>
<keyword evidence="13" id="KW-1185">Reference proteome</keyword>
<gene>
    <name evidence="12" type="ORF">AB1Y20_010319</name>
</gene>
<dbReference type="InterPro" id="IPR001675">
    <property type="entry name" value="Glyco_trans_29"/>
</dbReference>
<feature type="compositionally biased region" description="Basic residues" evidence="11">
    <location>
        <begin position="338"/>
        <end position="356"/>
    </location>
</feature>
<keyword evidence="10" id="KW-0325">Glycoprotein</keyword>
<evidence type="ECO:0000256" key="3">
    <source>
        <dbReference type="ARBA" id="ARBA00022676"/>
    </source>
</evidence>
<dbReference type="Proteomes" id="UP001515480">
    <property type="component" value="Unassembled WGS sequence"/>
</dbReference>
<keyword evidence="5" id="KW-0812">Transmembrane</keyword>
<evidence type="ECO:0000256" key="10">
    <source>
        <dbReference type="ARBA" id="ARBA00023180"/>
    </source>
</evidence>
<evidence type="ECO:0000313" key="12">
    <source>
        <dbReference type="EMBL" id="KAL1528998.1"/>
    </source>
</evidence>
<sequence length="362" mass="40027">MRDDCHFQDSDGRCWQSAPRGVCAAPAGGGASALVQHADFDELCRRDPPRGFRKLCLEPRAEETIRLLRELRDPARCFYNSCALVVSSGSLLGARHGAAIDAHAAVLRLNFAPDATQAAARRTAPHSHPATWAADVGRRTTWRLLAMEGYAYLSHYPRLYLSPPAGHGTHATLASIPQQPLLAVACHTPTRGAGRCRAERLRQVFAHPHAASYLINPLLLHEWAERHFRGVPHQKVLSTGMWALAFATQLCARVHVYGFGDGVCLAPCYHYYECGPTSGGAETNQSYFFTDPRATGGYHNFSAQAKVLHRLAKEGVITVHWGSCHHSLGDAPEAYVNRPRRARKRTQRRRRTKSSNRSRTDG</sequence>
<keyword evidence="9" id="KW-0472">Membrane</keyword>
<comment type="subcellular location">
    <subcellularLocation>
        <location evidence="1">Golgi apparatus membrane</location>
        <topology evidence="1">Single-pass type II membrane protein</topology>
    </subcellularLocation>
</comment>
<evidence type="ECO:0000256" key="7">
    <source>
        <dbReference type="ARBA" id="ARBA00022989"/>
    </source>
</evidence>
<keyword evidence="3" id="KW-0328">Glycosyltransferase</keyword>
<accession>A0AB34K6V5</accession>
<evidence type="ECO:0000256" key="1">
    <source>
        <dbReference type="ARBA" id="ARBA00004323"/>
    </source>
</evidence>
<dbReference type="PANTHER" id="PTHR11987">
    <property type="entry name" value="ALPHA-2,8-SIALYLTRANSFERASE"/>
    <property type="match status" value="1"/>
</dbReference>